<sequence>MLKKFIGGPVRKKSPRTRGLRFFLTPSATLSGHAFLPSLSLCGTDRDFSQRWGRSRFETGNRHHLPFSAFPLTIMAPLCQPYTAKANINSAGE</sequence>
<dbReference type="EMBL" id="JQ844189">
    <property type="protein sequence ID" value="AGS52319.1"/>
    <property type="molecule type" value="Genomic_DNA"/>
</dbReference>
<proteinExistence type="predicted"/>
<protein>
    <submittedName>
        <fullName evidence="1">Uncharacterized protein</fullName>
    </submittedName>
</protein>
<evidence type="ECO:0000313" key="1">
    <source>
        <dbReference type="EMBL" id="AGS52319.1"/>
    </source>
</evidence>
<organism evidence="1">
    <name type="scientific">uncultured bacterium contig00063</name>
    <dbReference type="NCBI Taxonomy" id="1181546"/>
    <lineage>
        <taxon>Bacteria</taxon>
        <taxon>environmental samples</taxon>
    </lineage>
</organism>
<accession>A0A806KNV9</accession>
<reference evidence="1" key="1">
    <citation type="submission" date="2012-03" db="EMBL/GenBank/DDBJ databases">
        <title>Functional metagenomics reveals considerable lignocellulase gene clusters in the gut microbiome of a wood-feeding higher termite.</title>
        <authorList>
            <person name="Liu N."/>
        </authorList>
    </citation>
    <scope>NUCLEOTIDE SEQUENCE</scope>
</reference>
<dbReference type="AlphaFoldDB" id="A0A806KNV9"/>
<name>A0A806KNV9_9BACT</name>